<dbReference type="AlphaFoldDB" id="A0A1G6ZF35"/>
<proteinExistence type="predicted"/>
<keyword evidence="3" id="KW-1185">Reference proteome</keyword>
<dbReference type="EMBL" id="FMZZ01000030">
    <property type="protein sequence ID" value="SDE01254.1"/>
    <property type="molecule type" value="Genomic_DNA"/>
</dbReference>
<dbReference type="Proteomes" id="UP000199501">
    <property type="component" value="Unassembled WGS sequence"/>
</dbReference>
<dbReference type="RefSeq" id="WP_091457955.1">
    <property type="nucleotide sequence ID" value="NZ_FMZZ01000030.1"/>
</dbReference>
<dbReference type="GO" id="GO:0016491">
    <property type="term" value="F:oxidoreductase activity"/>
    <property type="evidence" value="ECO:0007669"/>
    <property type="project" value="InterPro"/>
</dbReference>
<name>A0A1G6ZF35_9PSEU</name>
<feature type="region of interest" description="Disordered" evidence="1">
    <location>
        <begin position="76"/>
        <end position="100"/>
    </location>
</feature>
<protein>
    <submittedName>
        <fullName evidence="2">Uncharacterized protein</fullName>
    </submittedName>
</protein>
<evidence type="ECO:0000256" key="1">
    <source>
        <dbReference type="SAM" id="MobiDB-lite"/>
    </source>
</evidence>
<evidence type="ECO:0000313" key="3">
    <source>
        <dbReference type="Proteomes" id="UP000199501"/>
    </source>
</evidence>
<dbReference type="OrthoDB" id="3723182at2"/>
<gene>
    <name evidence="2" type="ORF">SAMN05216174_1307</name>
</gene>
<evidence type="ECO:0000313" key="2">
    <source>
        <dbReference type="EMBL" id="SDE01254.1"/>
    </source>
</evidence>
<accession>A0A1G6ZF35</accession>
<dbReference type="InterPro" id="IPR000415">
    <property type="entry name" value="Nitroreductase-like"/>
</dbReference>
<dbReference type="STRING" id="1271860.SAMN05216174_1307"/>
<dbReference type="SUPFAM" id="SSF55469">
    <property type="entry name" value="FMN-dependent nitroreductase-like"/>
    <property type="match status" value="1"/>
</dbReference>
<reference evidence="3" key="1">
    <citation type="submission" date="2016-10" db="EMBL/GenBank/DDBJ databases">
        <authorList>
            <person name="Varghese N."/>
            <person name="Submissions S."/>
        </authorList>
    </citation>
    <scope>NUCLEOTIDE SEQUENCE [LARGE SCALE GENOMIC DNA]</scope>
    <source>
        <strain evidence="3">IBRC-M 10403</strain>
    </source>
</reference>
<dbReference type="Gene3D" id="3.40.109.10">
    <property type="entry name" value="NADH Oxidase"/>
    <property type="match status" value="1"/>
</dbReference>
<sequence length="100" mass="10959">MGQPWAAAAIGVANAVTARRLIKYGDRGYRYLLLEARHAKHNMALEFGTVHLGGFYDDELAGLLRIDTDTRSPLYATALGSPKESTPDGRRALDKLTETL</sequence>
<organism evidence="2 3">
    <name type="scientific">Actinokineospora iranica</name>
    <dbReference type="NCBI Taxonomy" id="1271860"/>
    <lineage>
        <taxon>Bacteria</taxon>
        <taxon>Bacillati</taxon>
        <taxon>Actinomycetota</taxon>
        <taxon>Actinomycetes</taxon>
        <taxon>Pseudonocardiales</taxon>
        <taxon>Pseudonocardiaceae</taxon>
        <taxon>Actinokineospora</taxon>
    </lineage>
</organism>
<feature type="compositionally biased region" description="Basic and acidic residues" evidence="1">
    <location>
        <begin position="85"/>
        <end position="100"/>
    </location>
</feature>